<comment type="caution">
    <text evidence="2">The sequence shown here is derived from an EMBL/GenBank/DDBJ whole genome shotgun (WGS) entry which is preliminary data.</text>
</comment>
<sequence>MGQSSSKKDPQKKLRASIRRLSRSTESLQKTKKKLKDDIRKTNDKIERKSGFKRSNSFEFSR</sequence>
<dbReference type="RefSeq" id="WP_081183253.1">
    <property type="nucleotide sequence ID" value="NZ_MJEA01000004.1"/>
</dbReference>
<feature type="compositionally biased region" description="Basic and acidic residues" evidence="1">
    <location>
        <begin position="35"/>
        <end position="50"/>
    </location>
</feature>
<organism evidence="2 3">
    <name type="scientific">Enterococcus villorum</name>
    <dbReference type="NCBI Taxonomy" id="112904"/>
    <lineage>
        <taxon>Bacteria</taxon>
        <taxon>Bacillati</taxon>
        <taxon>Bacillota</taxon>
        <taxon>Bacilli</taxon>
        <taxon>Lactobacillales</taxon>
        <taxon>Enterococcaceae</taxon>
        <taxon>Enterococcus</taxon>
    </lineage>
</organism>
<dbReference type="AlphaFoldDB" id="A0A1V8YD41"/>
<feature type="region of interest" description="Disordered" evidence="1">
    <location>
        <begin position="1"/>
        <end position="62"/>
    </location>
</feature>
<dbReference type="EMBL" id="MJEA01000004">
    <property type="protein sequence ID" value="OQO70508.1"/>
    <property type="molecule type" value="Genomic_DNA"/>
</dbReference>
<gene>
    <name evidence="2" type="ORF">BH747_05645</name>
</gene>
<evidence type="ECO:0000256" key="1">
    <source>
        <dbReference type="SAM" id="MobiDB-lite"/>
    </source>
</evidence>
<feature type="compositionally biased region" description="Polar residues" evidence="1">
    <location>
        <begin position="53"/>
        <end position="62"/>
    </location>
</feature>
<reference evidence="2 3" key="1">
    <citation type="journal article" date="2017" name="BMC Microbiol.">
        <title>Comparative genomics of Enterococcus spp. isolated from bovine feces.</title>
        <authorList>
            <person name="Beukers A.G."/>
            <person name="Zaheer R."/>
            <person name="Goji N."/>
            <person name="Amoako K.K."/>
            <person name="Chaves A.V."/>
            <person name="Ward M.P."/>
            <person name="McAllister T.A."/>
        </authorList>
    </citation>
    <scope>NUCLEOTIDE SEQUENCE [LARGE SCALE GENOMIC DNA]</scope>
    <source>
        <strain evidence="2 3">F1129D 143</strain>
    </source>
</reference>
<dbReference type="Proteomes" id="UP000192477">
    <property type="component" value="Unassembled WGS sequence"/>
</dbReference>
<evidence type="ECO:0000313" key="2">
    <source>
        <dbReference type="EMBL" id="OQO70508.1"/>
    </source>
</evidence>
<evidence type="ECO:0000313" key="3">
    <source>
        <dbReference type="Proteomes" id="UP000192477"/>
    </source>
</evidence>
<protein>
    <submittedName>
        <fullName evidence="2">Uncharacterized protein</fullName>
    </submittedName>
</protein>
<accession>A0A1V8YD41</accession>
<feature type="compositionally biased region" description="Basic and acidic residues" evidence="1">
    <location>
        <begin position="1"/>
        <end position="12"/>
    </location>
</feature>
<feature type="compositionally biased region" description="Basic residues" evidence="1">
    <location>
        <begin position="13"/>
        <end position="22"/>
    </location>
</feature>
<proteinExistence type="predicted"/>
<name>A0A1V8YD41_9ENTE</name>